<keyword evidence="2" id="KW-1185">Reference proteome</keyword>
<proteinExistence type="predicted"/>
<sequence>MVTPLMFTLANATLNSTARHMDVDTHNDNVTLSHNLTTVSLPMATTKFSTFSSFAFNNLTSTPGPSTANFTTASVTPVVRNITSTEATPSTTVTTLTTSTLAIVSTTTFATTTVPSTCTISPSVIIDSPGESYHILAIFVTALFIATVLLIIKIISSHNNKRRVIMSWWQPSSSSSYNRSGPAAVYTAASDPQRQVSSMDIPDTRFDWERQFFDEDAYTPSREFDFDLSAEEAWNGKQKCHSGQANKVGFTSLAVM</sequence>
<dbReference type="Proteomes" id="UP000046393">
    <property type="component" value="Unplaced"/>
</dbReference>
<evidence type="ECO:0000313" key="2">
    <source>
        <dbReference type="Proteomes" id="UP000046393"/>
    </source>
</evidence>
<organism evidence="2 3">
    <name type="scientific">Syphacia muris</name>
    <dbReference type="NCBI Taxonomy" id="451379"/>
    <lineage>
        <taxon>Eukaryota</taxon>
        <taxon>Metazoa</taxon>
        <taxon>Ecdysozoa</taxon>
        <taxon>Nematoda</taxon>
        <taxon>Chromadorea</taxon>
        <taxon>Rhabditida</taxon>
        <taxon>Spirurina</taxon>
        <taxon>Oxyuridomorpha</taxon>
        <taxon>Oxyuroidea</taxon>
        <taxon>Oxyuridae</taxon>
        <taxon>Syphacia</taxon>
    </lineage>
</organism>
<evidence type="ECO:0000313" key="3">
    <source>
        <dbReference type="WBParaSite" id="SMUV_0000672601-mRNA-1"/>
    </source>
</evidence>
<dbReference type="AlphaFoldDB" id="A0A0N5APY3"/>
<protein>
    <submittedName>
        <fullName evidence="3">Uncharacterized protein</fullName>
    </submittedName>
</protein>
<keyword evidence="1" id="KW-1133">Transmembrane helix</keyword>
<accession>A0A0N5APY3</accession>
<evidence type="ECO:0000256" key="1">
    <source>
        <dbReference type="SAM" id="Phobius"/>
    </source>
</evidence>
<reference evidence="3" key="1">
    <citation type="submission" date="2017-02" db="UniProtKB">
        <authorList>
            <consortium name="WormBaseParasite"/>
        </authorList>
    </citation>
    <scope>IDENTIFICATION</scope>
</reference>
<keyword evidence="1" id="KW-0472">Membrane</keyword>
<feature type="transmembrane region" description="Helical" evidence="1">
    <location>
        <begin position="133"/>
        <end position="156"/>
    </location>
</feature>
<keyword evidence="1" id="KW-0812">Transmembrane</keyword>
<dbReference type="WBParaSite" id="SMUV_0000672601-mRNA-1">
    <property type="protein sequence ID" value="SMUV_0000672601-mRNA-1"/>
    <property type="gene ID" value="SMUV_0000672601"/>
</dbReference>
<name>A0A0N5APY3_9BILA</name>